<reference evidence="1" key="1">
    <citation type="submission" date="2022-01" db="EMBL/GenBank/DDBJ databases">
        <title>Collection of gut derived symbiotic bacterial strains cultured from healthy donors.</title>
        <authorList>
            <person name="Lin H."/>
            <person name="Kohout C."/>
            <person name="Waligurski E."/>
            <person name="Pamer E.G."/>
        </authorList>
    </citation>
    <scope>NUCLEOTIDE SEQUENCE</scope>
    <source>
        <strain evidence="1">DFI.6.55</strain>
    </source>
</reference>
<organism evidence="1 2">
    <name type="scientific">Enterocloster aldenensis</name>
    <dbReference type="NCBI Taxonomy" id="358742"/>
    <lineage>
        <taxon>Bacteria</taxon>
        <taxon>Bacillati</taxon>
        <taxon>Bacillota</taxon>
        <taxon>Clostridia</taxon>
        <taxon>Lachnospirales</taxon>
        <taxon>Lachnospiraceae</taxon>
        <taxon>Enterocloster</taxon>
    </lineage>
</organism>
<dbReference type="EMBL" id="JAKNGE010000033">
    <property type="protein sequence ID" value="MCG4748178.1"/>
    <property type="molecule type" value="Genomic_DNA"/>
</dbReference>
<dbReference type="AlphaFoldDB" id="A0AAW5C7Y2"/>
<comment type="caution">
    <text evidence="1">The sequence shown here is derived from an EMBL/GenBank/DDBJ whole genome shotgun (WGS) entry which is preliminary data.</text>
</comment>
<keyword evidence="1" id="KW-0808">Transferase</keyword>
<dbReference type="GO" id="GO:0016740">
    <property type="term" value="F:transferase activity"/>
    <property type="evidence" value="ECO:0007669"/>
    <property type="project" value="UniProtKB-KW"/>
</dbReference>
<dbReference type="Pfam" id="PF14305">
    <property type="entry name" value="ATPgrasp_TupA"/>
    <property type="match status" value="1"/>
</dbReference>
<sequence length="283" mass="33413">MNIKERVKNLIPDKVYIKFLFKKHMGYKLDLKNPITFNEKIQWLKLYDRNPLYTTLVDKYLVKQYVADKIGKQYIIPTLGVWKQFDDIDFNSLPDSFVLKCTHDSGGIVIVKSKTEFDFNAAKNVLQNSLRKNFYYTGREWPYKGVKPRIIAEKYMVDESGTELKDYKVFNFNGEPKLIQVDFGRFSKHMRNLYSTEWDYIEGKIEYECDPNYIIDKPKALKQMLVLSKKLSSDFPHLRVDFYLINEKVYFGELTLYHGSGFEKFTPESLGQELGSYIILPRS</sequence>
<dbReference type="Proteomes" id="UP001299608">
    <property type="component" value="Unassembled WGS sequence"/>
</dbReference>
<evidence type="ECO:0000313" key="2">
    <source>
        <dbReference type="Proteomes" id="UP001299608"/>
    </source>
</evidence>
<evidence type="ECO:0000313" key="1">
    <source>
        <dbReference type="EMBL" id="MCG4748178.1"/>
    </source>
</evidence>
<name>A0AAW5C7Y2_9FIRM</name>
<accession>A0AAW5C7Y2</accession>
<proteinExistence type="predicted"/>
<gene>
    <name evidence="1" type="ORF">L0N08_22415</name>
</gene>
<dbReference type="RefSeq" id="WP_165642112.1">
    <property type="nucleotide sequence ID" value="NZ_JAKNGE010000033.1"/>
</dbReference>
<dbReference type="InterPro" id="IPR029465">
    <property type="entry name" value="ATPgrasp_TupA"/>
</dbReference>
<protein>
    <submittedName>
        <fullName evidence="1">Glycosyl transferase</fullName>
    </submittedName>
</protein>